<dbReference type="RefSeq" id="WP_149431853.1">
    <property type="nucleotide sequence ID" value="NZ_VLNY01000010.1"/>
</dbReference>
<sequence>MHLEEHATEQFTFTCPGCGHRWSADYESVHVEDHRGHENDYYFRNGLPSLNPTAFGSVACPACARSHIRSTRVSRRIDVAT</sequence>
<organism evidence="1 2">
    <name type="scientific">Antrihabitans cavernicola</name>
    <dbReference type="NCBI Taxonomy" id="2495913"/>
    <lineage>
        <taxon>Bacteria</taxon>
        <taxon>Bacillati</taxon>
        <taxon>Actinomycetota</taxon>
        <taxon>Actinomycetes</taxon>
        <taxon>Mycobacteriales</taxon>
        <taxon>Nocardiaceae</taxon>
        <taxon>Antrihabitans</taxon>
    </lineage>
</organism>
<gene>
    <name evidence="1" type="ORF">FOY51_19065</name>
</gene>
<evidence type="ECO:0000313" key="2">
    <source>
        <dbReference type="Proteomes" id="UP000322244"/>
    </source>
</evidence>
<evidence type="ECO:0008006" key="3">
    <source>
        <dbReference type="Google" id="ProtNLM"/>
    </source>
</evidence>
<evidence type="ECO:0000313" key="1">
    <source>
        <dbReference type="EMBL" id="KAA0021349.1"/>
    </source>
</evidence>
<dbReference type="EMBL" id="VLNY01000010">
    <property type="protein sequence ID" value="KAA0021349.1"/>
    <property type="molecule type" value="Genomic_DNA"/>
</dbReference>
<reference evidence="1 2" key="1">
    <citation type="submission" date="2019-07" db="EMBL/GenBank/DDBJ databases">
        <title>Rhodococcus cavernicolus sp. nov., isolated from a cave.</title>
        <authorList>
            <person name="Lee S.D."/>
        </authorList>
    </citation>
    <scope>NUCLEOTIDE SEQUENCE [LARGE SCALE GENOMIC DNA]</scope>
    <source>
        <strain evidence="1 2">C1-24</strain>
    </source>
</reference>
<keyword evidence="2" id="KW-1185">Reference proteome</keyword>
<comment type="caution">
    <text evidence="1">The sequence shown here is derived from an EMBL/GenBank/DDBJ whole genome shotgun (WGS) entry which is preliminary data.</text>
</comment>
<protein>
    <recommendedName>
        <fullName evidence="3">C2H2-type domain-containing protein</fullName>
    </recommendedName>
</protein>
<proteinExistence type="predicted"/>
<dbReference type="AlphaFoldDB" id="A0A5A7S818"/>
<dbReference type="Proteomes" id="UP000322244">
    <property type="component" value="Unassembled WGS sequence"/>
</dbReference>
<dbReference type="OrthoDB" id="3872345at2"/>
<accession>A0A5A7S818</accession>
<name>A0A5A7S818_9NOCA</name>